<dbReference type="PROSITE" id="PS50181">
    <property type="entry name" value="FBOX"/>
    <property type="match status" value="1"/>
</dbReference>
<dbReference type="EMBL" id="JAVXUO010001230">
    <property type="protein sequence ID" value="KAK2984423.1"/>
    <property type="molecule type" value="Genomic_DNA"/>
</dbReference>
<dbReference type="SMART" id="SM00256">
    <property type="entry name" value="FBOX"/>
    <property type="match status" value="1"/>
</dbReference>
<dbReference type="Gene3D" id="1.20.1280.50">
    <property type="match status" value="1"/>
</dbReference>
<accession>A0AA88R8D5</accession>
<dbReference type="AlphaFoldDB" id="A0AA88R8D5"/>
<reference evidence="2" key="1">
    <citation type="submission" date="2022-12" db="EMBL/GenBank/DDBJ databases">
        <title>Draft genome assemblies for two species of Escallonia (Escalloniales).</title>
        <authorList>
            <person name="Chanderbali A."/>
            <person name="Dervinis C."/>
            <person name="Anghel I."/>
            <person name="Soltis D."/>
            <person name="Soltis P."/>
            <person name="Zapata F."/>
        </authorList>
    </citation>
    <scope>NUCLEOTIDE SEQUENCE</scope>
    <source>
        <strain evidence="2">UCBG92.1500</strain>
        <tissue evidence="2">Leaf</tissue>
    </source>
</reference>
<dbReference type="PANTHER" id="PTHR31672:SF13">
    <property type="entry name" value="F-BOX PROTEIN CPR30-LIKE"/>
    <property type="match status" value="1"/>
</dbReference>
<dbReference type="InterPro" id="IPR050796">
    <property type="entry name" value="SCF_F-box_component"/>
</dbReference>
<sequence length="350" mass="39202">MSNGVNLPEDVVEDILTRLPATSLGRFRCVSKPWRARISHPLFVRTHLSRNNHRKRVLARSDGGCLYSLNFDNNVVGIAKILNFQVNASAKFQGFCNGLVLIVDDDNRSVVLFNPTTQESSELPVSTFENPPRRIHDVRYGLGYDSGTDGYKVVKLILRRWSSNILVDIYEIKSGCWRGLKNLSCPYFKLVWRGGGIFVNGSLHWLAARNTIIAFNLAEEKFSEMPLPSGCMISRRGQLVGLDGCLGTICWSEEDDGGIWLMKEHGAAGFWIRFPLPEKGCGGVPAQGLCSLVDGEILLNDYLTRYFWCNVQERRSRKMRLCGGLPQGDSSSHPTYRPLGAFVENLARLT</sequence>
<comment type="caution">
    <text evidence="2">The sequence shown here is derived from an EMBL/GenBank/DDBJ whole genome shotgun (WGS) entry which is preliminary data.</text>
</comment>
<dbReference type="Pfam" id="PF00646">
    <property type="entry name" value="F-box"/>
    <property type="match status" value="1"/>
</dbReference>
<proteinExistence type="predicted"/>
<dbReference type="InterPro" id="IPR017451">
    <property type="entry name" value="F-box-assoc_interact_dom"/>
</dbReference>
<dbReference type="InterPro" id="IPR006527">
    <property type="entry name" value="F-box-assoc_dom_typ1"/>
</dbReference>
<dbReference type="SUPFAM" id="SSF81383">
    <property type="entry name" value="F-box domain"/>
    <property type="match status" value="1"/>
</dbReference>
<keyword evidence="3" id="KW-1185">Reference proteome</keyword>
<dbReference type="PANTHER" id="PTHR31672">
    <property type="entry name" value="BNACNNG10540D PROTEIN"/>
    <property type="match status" value="1"/>
</dbReference>
<dbReference type="CDD" id="cd22157">
    <property type="entry name" value="F-box_AtFBW1-like"/>
    <property type="match status" value="1"/>
</dbReference>
<gene>
    <name evidence="2" type="ORF">RJ640_014829</name>
</gene>
<name>A0AA88R8D5_9ASTE</name>
<evidence type="ECO:0000313" key="2">
    <source>
        <dbReference type="EMBL" id="KAK2984423.1"/>
    </source>
</evidence>
<dbReference type="Proteomes" id="UP001187471">
    <property type="component" value="Unassembled WGS sequence"/>
</dbReference>
<protein>
    <recommendedName>
        <fullName evidence="1">F-box domain-containing protein</fullName>
    </recommendedName>
</protein>
<dbReference type="InterPro" id="IPR001810">
    <property type="entry name" value="F-box_dom"/>
</dbReference>
<dbReference type="NCBIfam" id="TIGR01640">
    <property type="entry name" value="F_box_assoc_1"/>
    <property type="match status" value="1"/>
</dbReference>
<dbReference type="Pfam" id="PF07734">
    <property type="entry name" value="FBA_1"/>
    <property type="match status" value="1"/>
</dbReference>
<feature type="domain" description="F-box" evidence="1">
    <location>
        <begin position="1"/>
        <end position="46"/>
    </location>
</feature>
<organism evidence="2 3">
    <name type="scientific">Escallonia rubra</name>
    <dbReference type="NCBI Taxonomy" id="112253"/>
    <lineage>
        <taxon>Eukaryota</taxon>
        <taxon>Viridiplantae</taxon>
        <taxon>Streptophyta</taxon>
        <taxon>Embryophyta</taxon>
        <taxon>Tracheophyta</taxon>
        <taxon>Spermatophyta</taxon>
        <taxon>Magnoliopsida</taxon>
        <taxon>eudicotyledons</taxon>
        <taxon>Gunneridae</taxon>
        <taxon>Pentapetalae</taxon>
        <taxon>asterids</taxon>
        <taxon>campanulids</taxon>
        <taxon>Escalloniales</taxon>
        <taxon>Escalloniaceae</taxon>
        <taxon>Escallonia</taxon>
    </lineage>
</organism>
<evidence type="ECO:0000259" key="1">
    <source>
        <dbReference type="PROSITE" id="PS50181"/>
    </source>
</evidence>
<dbReference type="InterPro" id="IPR036047">
    <property type="entry name" value="F-box-like_dom_sf"/>
</dbReference>
<evidence type="ECO:0000313" key="3">
    <source>
        <dbReference type="Proteomes" id="UP001187471"/>
    </source>
</evidence>